<gene>
    <name evidence="2" type="ORF">EOT10_35375</name>
</gene>
<evidence type="ECO:0000256" key="1">
    <source>
        <dbReference type="SAM" id="MobiDB-lite"/>
    </source>
</evidence>
<dbReference type="RefSeq" id="WP_127832475.1">
    <property type="nucleotide sequence ID" value="NZ_RZYA01000025.1"/>
</dbReference>
<feature type="region of interest" description="Disordered" evidence="1">
    <location>
        <begin position="103"/>
        <end position="133"/>
    </location>
</feature>
<feature type="region of interest" description="Disordered" evidence="1">
    <location>
        <begin position="1"/>
        <end position="27"/>
    </location>
</feature>
<evidence type="ECO:0008006" key="4">
    <source>
        <dbReference type="Google" id="ProtNLM"/>
    </source>
</evidence>
<protein>
    <recommendedName>
        <fullName evidence="4">WXG100 family type VII secretion target</fullName>
    </recommendedName>
</protein>
<dbReference type="AlphaFoldDB" id="A0A3S2VTH4"/>
<keyword evidence="3" id="KW-1185">Reference proteome</keyword>
<dbReference type="EMBL" id="RZYA01000025">
    <property type="protein sequence ID" value="RVU17031.1"/>
    <property type="molecule type" value="Genomic_DNA"/>
</dbReference>
<reference evidence="2 3" key="1">
    <citation type="submission" date="2019-01" db="EMBL/GenBank/DDBJ databases">
        <title>Genome sequences of Streptomyces and Rhizobium isolates collected from root and soil.</title>
        <authorList>
            <person name="Chhettri S."/>
            <person name="Sevigny J.L."/>
            <person name="Sen A."/>
            <person name="Ennis N."/>
            <person name="Tisa L."/>
        </authorList>
    </citation>
    <scope>NUCLEOTIDE SEQUENCE [LARGE SCALE GENOMIC DNA]</scope>
    <source>
        <strain evidence="2 3">San01</strain>
    </source>
</reference>
<sequence length="133" mass="13730">MTSPEGYHVAHKGMSDQAGELDGSGDDVGKIGKAVAATMCYSEDVLGGSDTAPAFNLFAAAWEAETKVLEAALHELADKVRLSSHAYRGKDLDVRKGVHGVHGVHGVPVGPQPDAGVSTQPAHAARPSALADY</sequence>
<evidence type="ECO:0000313" key="2">
    <source>
        <dbReference type="EMBL" id="RVU17031.1"/>
    </source>
</evidence>
<name>A0A3S2VTH4_9ACTN</name>
<dbReference type="Proteomes" id="UP000283128">
    <property type="component" value="Unassembled WGS sequence"/>
</dbReference>
<dbReference type="OrthoDB" id="4236659at2"/>
<evidence type="ECO:0000313" key="3">
    <source>
        <dbReference type="Proteomes" id="UP000283128"/>
    </source>
</evidence>
<proteinExistence type="predicted"/>
<comment type="caution">
    <text evidence="2">The sequence shown here is derived from an EMBL/GenBank/DDBJ whole genome shotgun (WGS) entry which is preliminary data.</text>
</comment>
<organism evidence="2 3">
    <name type="scientific">Streptomyces antnestii</name>
    <dbReference type="NCBI Taxonomy" id="2494256"/>
    <lineage>
        <taxon>Bacteria</taxon>
        <taxon>Bacillati</taxon>
        <taxon>Actinomycetota</taxon>
        <taxon>Actinomycetes</taxon>
        <taxon>Kitasatosporales</taxon>
        <taxon>Streptomycetaceae</taxon>
        <taxon>Streptomyces</taxon>
    </lineage>
</organism>
<accession>A0A3S2VTH4</accession>